<dbReference type="Gene3D" id="3.30.1240.10">
    <property type="match status" value="1"/>
</dbReference>
<protein>
    <submittedName>
        <fullName evidence="1">Cof-like hydrolase family protein</fullName>
    </submittedName>
</protein>
<dbReference type="PROSITE" id="PS01228">
    <property type="entry name" value="COF_1"/>
    <property type="match status" value="1"/>
</dbReference>
<dbReference type="GeneID" id="93642284"/>
<dbReference type="SFLD" id="SFLDG01144">
    <property type="entry name" value="C2.B.4:_PGP_Like"/>
    <property type="match status" value="1"/>
</dbReference>
<dbReference type="CDD" id="cd07516">
    <property type="entry name" value="HAD_Pase"/>
    <property type="match status" value="1"/>
</dbReference>
<reference evidence="1 2" key="1">
    <citation type="journal article" date="2015" name="Genome Announc.">
        <title>Complete genome sequences for 35 biothreat assay-relevant bacillus species.</title>
        <authorList>
            <person name="Johnson S.L."/>
            <person name="Daligault H.E."/>
            <person name="Davenport K.W."/>
            <person name="Jaissle J."/>
            <person name="Frey K.G."/>
            <person name="Ladner J.T."/>
            <person name="Broomall S.M."/>
            <person name="Bishop-Lilly K.A."/>
            <person name="Bruce D.C."/>
            <person name="Gibbons H.S."/>
            <person name="Coyne S.R."/>
            <person name="Lo C.C."/>
            <person name="Meincke L."/>
            <person name="Munk A.C."/>
            <person name="Koroleva G.I."/>
            <person name="Rosenzweig C.N."/>
            <person name="Palacios G.F."/>
            <person name="Redden C.L."/>
            <person name="Minogue T.D."/>
            <person name="Chain P.S."/>
        </authorList>
    </citation>
    <scope>NUCLEOTIDE SEQUENCE [LARGE SCALE GENOMIC DNA]</scope>
    <source>
        <strain evidence="2">ATCC 14581 / DSM 32 / JCM 2506 / NBRC 15308 / NCIMB 9376 / NCTC 10342 / NRRL B-14308 / VKM B-512</strain>
    </source>
</reference>
<dbReference type="InterPro" id="IPR036412">
    <property type="entry name" value="HAD-like_sf"/>
</dbReference>
<dbReference type="RefSeq" id="WP_034652759.1">
    <property type="nucleotide sequence ID" value="NZ_BCVB01000005.1"/>
</dbReference>
<sequence length="249" mass="27729">MQTNEKKEFKLIALDMDGTLLNNQQEISKENREAIAKAQEQGVHVVLSTGRSLLTCREYAQSLQLSSYLITVNGSEIWDESGELVERKLIDASSIEKMWNLTQEHKLNFWAVTTDKVWRDEFPEDIASQEWLKFGYDIPDDALREEVLKQIAGISDFEISNSSLTNLEINALGINKAKGIMTVCERLGITMDEVIAMGDSLNDMAMIEAAGCGIAMGNAQEAVKEAADWVTDTNVNNGVAKAISHWVLK</sequence>
<dbReference type="Pfam" id="PF08282">
    <property type="entry name" value="Hydrolase_3"/>
    <property type="match status" value="2"/>
</dbReference>
<dbReference type="GO" id="GO:0005829">
    <property type="term" value="C:cytosol"/>
    <property type="evidence" value="ECO:0007669"/>
    <property type="project" value="TreeGrafter"/>
</dbReference>
<accession>A0A0B6A730</accession>
<dbReference type="EMBL" id="CP009920">
    <property type="protein sequence ID" value="AJI20760.1"/>
    <property type="molecule type" value="Genomic_DNA"/>
</dbReference>
<dbReference type="NCBIfam" id="TIGR01482">
    <property type="entry name" value="SPP-subfamily"/>
    <property type="match status" value="1"/>
</dbReference>
<dbReference type="SUPFAM" id="SSF56784">
    <property type="entry name" value="HAD-like"/>
    <property type="match status" value="1"/>
</dbReference>
<dbReference type="HOGENOM" id="CLU_044146_0_1_9"/>
<name>A0A0B6A730_PRIM2</name>
<dbReference type="Gene3D" id="3.40.50.1000">
    <property type="entry name" value="HAD superfamily/HAD-like"/>
    <property type="match status" value="1"/>
</dbReference>
<dbReference type="KEGG" id="bmeg:BG04_4272"/>
<dbReference type="GO" id="GO:0016791">
    <property type="term" value="F:phosphatase activity"/>
    <property type="evidence" value="ECO:0007669"/>
    <property type="project" value="UniProtKB-ARBA"/>
</dbReference>
<dbReference type="SFLD" id="SFLDG01140">
    <property type="entry name" value="C2.B:_Phosphomannomutase_and_P"/>
    <property type="match status" value="1"/>
</dbReference>
<gene>
    <name evidence="1" type="ORF">BG04_4272</name>
</gene>
<dbReference type="InterPro" id="IPR006379">
    <property type="entry name" value="HAD-SF_hydro_IIB"/>
</dbReference>
<dbReference type="SFLD" id="SFLDS00003">
    <property type="entry name" value="Haloacid_Dehalogenase"/>
    <property type="match status" value="1"/>
</dbReference>
<dbReference type="PANTHER" id="PTHR10000">
    <property type="entry name" value="PHOSPHOSERINE PHOSPHATASE"/>
    <property type="match status" value="1"/>
</dbReference>
<organism evidence="1 2">
    <name type="scientific">Priestia megaterium (strain ATCC 14581 / DSM 32 / CCUG 1817 / JCM 2506 / NBRC 15308 / NCIMB 9376 / NCTC 10342 / NRRL B-14308 / VKM B-512 / Ford 19)</name>
    <name type="common">Bacillus megaterium</name>
    <dbReference type="NCBI Taxonomy" id="1348623"/>
    <lineage>
        <taxon>Bacteria</taxon>
        <taxon>Bacillati</taxon>
        <taxon>Bacillota</taxon>
        <taxon>Bacilli</taxon>
        <taxon>Bacillales</taxon>
        <taxon>Bacillaceae</taxon>
        <taxon>Priestia</taxon>
    </lineage>
</organism>
<dbReference type="PRINTS" id="PR00119">
    <property type="entry name" value="CATATPASE"/>
</dbReference>
<dbReference type="PROSITE" id="PS01229">
    <property type="entry name" value="COF_2"/>
    <property type="match status" value="1"/>
</dbReference>
<keyword evidence="1" id="KW-0378">Hydrolase</keyword>
<dbReference type="NCBIfam" id="TIGR01484">
    <property type="entry name" value="HAD-SF-IIB"/>
    <property type="match status" value="1"/>
</dbReference>
<evidence type="ECO:0000313" key="1">
    <source>
        <dbReference type="EMBL" id="AJI20760.1"/>
    </source>
</evidence>
<proteinExistence type="predicted"/>
<dbReference type="GO" id="GO:0000287">
    <property type="term" value="F:magnesium ion binding"/>
    <property type="evidence" value="ECO:0007669"/>
    <property type="project" value="TreeGrafter"/>
</dbReference>
<dbReference type="Proteomes" id="UP000031829">
    <property type="component" value="Chromosome"/>
</dbReference>
<evidence type="ECO:0000313" key="2">
    <source>
        <dbReference type="Proteomes" id="UP000031829"/>
    </source>
</evidence>
<dbReference type="AlphaFoldDB" id="A0A0B6A730"/>
<dbReference type="InterPro" id="IPR023214">
    <property type="entry name" value="HAD_sf"/>
</dbReference>
<dbReference type="PANTHER" id="PTHR10000:SF55">
    <property type="entry name" value="5-AMINO-6-(5-PHOSPHO-D-RIBITYLAMINO)URACIL PHOSPHATASE YCSE"/>
    <property type="match status" value="1"/>
</dbReference>